<sequence length="614" mass="68894">MAKKKDAVDIAAEQRAREQAEVEQAFLKGVNTLRDLIAPSSLEFHADHFRLGTKYGRTLYIYGYPRQIYTGWLSSIINMDEVLDVSMFLYPVDTQIVMQNLRKKVTQLEASMSINQEKGKTRDPGLEAALQDAEELRDELQVGSEKFFRYGLYITLYANSMDDLTFVQNKVETLFGQQLVFSKVASSQQEQGLNSTVPQLMDQLQIRRNMNTGAISTSFPFTSADLTQEKGILYGINMHNNGLVIFDRFTLENANMVVFAKSGAGKSFTVKLEAVRSMMTGADVLIIDPENEYQRLSDAVGGSYIRLSLNSDVRINPFDLPKVIDTDEADDALRANLVTLHGLLRLMLGGATATNTNVTLSPEEEADLDQALIDTYARLGITSDPLTHNSMPPTMADLYDTLLHMGGSGPKLAQRLRKYTSGTFAGIFSQQSNIEINNAMVVFNIRDLEDELRPVAMYIVLSHIWNITRSQRKKRMLIVDEAWQLMKYEDSANFLFSLAKRARKYYLGITTITQDVEDFMGSKMGRAIVANSSMQLLLKQSASAVDVLSNVFKLTEEEMKRLSNFPVGQGLFFAGQNHVHIQVIASQTETQLVSTNPVEQLKQQQQQQQPGQTQ</sequence>
<dbReference type="NCBIfam" id="NF045971">
    <property type="entry name" value="conju_CD1110"/>
    <property type="match status" value="1"/>
</dbReference>
<dbReference type="EMBL" id="CP045921">
    <property type="protein sequence ID" value="QHN42261.1"/>
    <property type="molecule type" value="Genomic_DNA"/>
</dbReference>
<feature type="domain" description="TraG P-loop" evidence="2">
    <location>
        <begin position="250"/>
        <end position="340"/>
    </location>
</feature>
<evidence type="ECO:0000259" key="2">
    <source>
        <dbReference type="Pfam" id="PF19044"/>
    </source>
</evidence>
<dbReference type="Gene3D" id="3.40.50.300">
    <property type="entry name" value="P-loop containing nucleotide triphosphate hydrolases"/>
    <property type="match status" value="1"/>
</dbReference>
<proteinExistence type="predicted"/>
<dbReference type="PANTHER" id="PTHR30121">
    <property type="entry name" value="UNCHARACTERIZED PROTEIN YJGR-RELATED"/>
    <property type="match status" value="1"/>
</dbReference>
<evidence type="ECO:0000256" key="1">
    <source>
        <dbReference type="SAM" id="Coils"/>
    </source>
</evidence>
<gene>
    <name evidence="3" type="ORF">GII36_00060</name>
</gene>
<evidence type="ECO:0000313" key="3">
    <source>
        <dbReference type="EMBL" id="QHN42261.1"/>
    </source>
</evidence>
<protein>
    <submittedName>
        <fullName evidence="3">DUF87 domain-containing protein</fullName>
    </submittedName>
</protein>
<dbReference type="InterPro" id="IPR027417">
    <property type="entry name" value="P-loop_NTPase"/>
</dbReference>
<dbReference type="Pfam" id="PF19044">
    <property type="entry name" value="P-loop_TraG"/>
    <property type="match status" value="2"/>
</dbReference>
<dbReference type="InterPro" id="IPR051162">
    <property type="entry name" value="T4SS_component"/>
</dbReference>
<dbReference type="Gene3D" id="1.10.8.730">
    <property type="match status" value="1"/>
</dbReference>
<keyword evidence="1" id="KW-0175">Coiled coil</keyword>
<feature type="domain" description="TraG P-loop" evidence="2">
    <location>
        <begin position="419"/>
        <end position="560"/>
    </location>
</feature>
<dbReference type="AlphaFoldDB" id="A0A857MM64"/>
<feature type="coiled-coil region" evidence="1">
    <location>
        <begin position="98"/>
        <end position="146"/>
    </location>
</feature>
<reference evidence="3" key="1">
    <citation type="journal article" date="2021" name="Nat. Microbiol.">
        <title>Cocultivation of an ultrasmall environmental parasitic bacterium with lytic ability against bacteria associated with wastewater foams.</title>
        <authorList>
            <person name="Batinovic S."/>
            <person name="Rose J.J.A."/>
            <person name="Ratcliffe J."/>
            <person name="Seviour R.J."/>
            <person name="Petrovski S."/>
        </authorList>
    </citation>
    <scope>NUCLEOTIDE SEQUENCE</scope>
    <source>
        <strain evidence="3">JR1</strain>
    </source>
</reference>
<evidence type="ECO:0000313" key="4">
    <source>
        <dbReference type="Proteomes" id="UP001059824"/>
    </source>
</evidence>
<name>A0A857MM64_9BACT</name>
<dbReference type="CDD" id="cd01127">
    <property type="entry name" value="TrwB_TraG_TraD_VirD4"/>
    <property type="match status" value="1"/>
</dbReference>
<dbReference type="KEGG" id="mama:GII36_00060"/>
<dbReference type="RefSeq" id="WP_260763459.1">
    <property type="nucleotide sequence ID" value="NZ_CP045921.1"/>
</dbReference>
<organism evidence="3 4">
    <name type="scientific">Candidatus Mycosynbacter amalyticus</name>
    <dbReference type="NCBI Taxonomy" id="2665156"/>
    <lineage>
        <taxon>Bacteria</taxon>
        <taxon>Candidatus Saccharimonadota</taxon>
        <taxon>Candidatus Saccharimonadota incertae sedis</taxon>
        <taxon>Candidatus Mycosynbacter</taxon>
    </lineage>
</organism>
<dbReference type="SUPFAM" id="SSF52540">
    <property type="entry name" value="P-loop containing nucleoside triphosphate hydrolases"/>
    <property type="match status" value="1"/>
</dbReference>
<keyword evidence="4" id="KW-1185">Reference proteome</keyword>
<dbReference type="PANTHER" id="PTHR30121:SF6">
    <property type="entry name" value="SLR6007 PROTEIN"/>
    <property type="match status" value="1"/>
</dbReference>
<accession>A0A857MM64</accession>
<dbReference type="InterPro" id="IPR043964">
    <property type="entry name" value="P-loop_TraG"/>
</dbReference>
<dbReference type="Proteomes" id="UP001059824">
    <property type="component" value="Chromosome"/>
</dbReference>